<comment type="similarity">
    <text evidence="3">Belongs to the gas vesicle GvpA family.</text>
</comment>
<name>A0ABP9FT65_9MICC</name>
<evidence type="ECO:0000313" key="6">
    <source>
        <dbReference type="Proteomes" id="UP001500368"/>
    </source>
</evidence>
<dbReference type="Gene3D" id="2.30.29.30">
    <property type="entry name" value="Pleckstrin-homology domain (PH domain)/Phosphotyrosine-binding domain (PTB)"/>
    <property type="match status" value="1"/>
</dbReference>
<comment type="caution">
    <text evidence="5">The sequence shown here is derived from an EMBL/GenBank/DDBJ whole genome shotgun (WGS) entry which is preliminary data.</text>
</comment>
<feature type="region of interest" description="Disordered" evidence="4">
    <location>
        <begin position="1"/>
        <end position="30"/>
    </location>
</feature>
<reference evidence="6" key="1">
    <citation type="journal article" date="2019" name="Int. J. Syst. Evol. Microbiol.">
        <title>The Global Catalogue of Microorganisms (GCM) 10K type strain sequencing project: providing services to taxonomists for standard genome sequencing and annotation.</title>
        <authorList>
            <consortium name="The Broad Institute Genomics Platform"/>
            <consortium name="The Broad Institute Genome Sequencing Center for Infectious Disease"/>
            <person name="Wu L."/>
            <person name="Ma J."/>
        </authorList>
    </citation>
    <scope>NUCLEOTIDE SEQUENCE [LARGE SCALE GENOMIC DNA]</scope>
    <source>
        <strain evidence="6">JCM 19129</strain>
    </source>
</reference>
<evidence type="ECO:0000256" key="4">
    <source>
        <dbReference type="SAM" id="MobiDB-lite"/>
    </source>
</evidence>
<dbReference type="SUPFAM" id="SSF50729">
    <property type="entry name" value="PH domain-like"/>
    <property type="match status" value="1"/>
</dbReference>
<evidence type="ECO:0000256" key="1">
    <source>
        <dbReference type="ARBA" id="ARBA00022987"/>
    </source>
</evidence>
<evidence type="ECO:0000256" key="2">
    <source>
        <dbReference type="ARBA" id="ARBA00035108"/>
    </source>
</evidence>
<evidence type="ECO:0008006" key="7">
    <source>
        <dbReference type="Google" id="ProtNLM"/>
    </source>
</evidence>
<dbReference type="InterPro" id="IPR000638">
    <property type="entry name" value="Gas-vesicle_GvpA-like"/>
</dbReference>
<dbReference type="Proteomes" id="UP001500368">
    <property type="component" value="Unassembled WGS sequence"/>
</dbReference>
<dbReference type="InterPro" id="IPR050530">
    <property type="entry name" value="GvpA"/>
</dbReference>
<dbReference type="PANTHER" id="PTHR35344:SF4">
    <property type="entry name" value="GAS VESICLE PROTEIN A1"/>
    <property type="match status" value="1"/>
</dbReference>
<accession>A0ABP9FT65</accession>
<proteinExistence type="inferred from homology"/>
<comment type="subcellular location">
    <subcellularLocation>
        <location evidence="2">Gas vesicle</location>
    </subcellularLocation>
</comment>
<dbReference type="InterPro" id="IPR011993">
    <property type="entry name" value="PH-like_dom_sf"/>
</dbReference>
<keyword evidence="6" id="KW-1185">Reference proteome</keyword>
<evidence type="ECO:0000313" key="5">
    <source>
        <dbReference type="EMBL" id="GAA4916357.1"/>
    </source>
</evidence>
<organism evidence="5 6">
    <name type="scientific">Nesterenkonia rhizosphaerae</name>
    <dbReference type="NCBI Taxonomy" id="1348272"/>
    <lineage>
        <taxon>Bacteria</taxon>
        <taxon>Bacillati</taxon>
        <taxon>Actinomycetota</taxon>
        <taxon>Actinomycetes</taxon>
        <taxon>Micrococcales</taxon>
        <taxon>Micrococcaceae</taxon>
        <taxon>Nesterenkonia</taxon>
    </lineage>
</organism>
<dbReference type="Pfam" id="PF00741">
    <property type="entry name" value="Gas_vesicle"/>
    <property type="match status" value="1"/>
</dbReference>
<protein>
    <recommendedName>
        <fullName evidence="7">Gas vesicle protein</fullName>
    </recommendedName>
</protein>
<dbReference type="EMBL" id="BAABLW010000005">
    <property type="protein sequence ID" value="GAA4916357.1"/>
    <property type="molecule type" value="Genomic_DNA"/>
</dbReference>
<sequence length="327" mass="37012">MSLTQQIPQDNQRMAERPAQPALQPTRDPGATLPDLIEVLLNKGVHLNLDLIISVADIPLIGVNLRATIAGIETMLEYGMMRQWDEQTRAWVQKSLHRHLTLAQDEEVLAAMAASHFLDDDFHRHWRPGRAYLTTHRLILQRREPAETLWQAPLRTIAGVERVRQIAIGGEERTRLRIRLKDGSHELISAADTEHLVKLLSAQLKQPALDTPAPEPAEPQMVGTMWSLERLSNSSTWRAGRAVLTDQGEFTWQSPLDSRASVRLKAHELESITEAEHSNPTDHTQVLRLTTSNATLILASPQLHQWQRWLHEWSTASKEAAHGTSRR</sequence>
<evidence type="ECO:0000256" key="3">
    <source>
        <dbReference type="ARBA" id="ARBA00035646"/>
    </source>
</evidence>
<feature type="compositionally biased region" description="Polar residues" evidence="4">
    <location>
        <begin position="1"/>
        <end position="12"/>
    </location>
</feature>
<dbReference type="PANTHER" id="PTHR35344">
    <property type="entry name" value="GAS VESICLE STRUCTURAL PROTEIN 2-RELATED"/>
    <property type="match status" value="1"/>
</dbReference>
<gene>
    <name evidence="5" type="ORF">GCM10025790_09460</name>
</gene>
<dbReference type="RefSeq" id="WP_345476924.1">
    <property type="nucleotide sequence ID" value="NZ_BAABLW010000005.1"/>
</dbReference>
<keyword evidence="1" id="KW-0304">Gas vesicle</keyword>